<name>A0ACC2ZZX5_9EURO</name>
<evidence type="ECO:0000313" key="2">
    <source>
        <dbReference type="Proteomes" id="UP001172386"/>
    </source>
</evidence>
<accession>A0ACC2ZZX5</accession>
<dbReference type="EMBL" id="JAPDRQ010000164">
    <property type="protein sequence ID" value="KAJ9653160.1"/>
    <property type="molecule type" value="Genomic_DNA"/>
</dbReference>
<evidence type="ECO:0000313" key="1">
    <source>
        <dbReference type="EMBL" id="KAJ9653160.1"/>
    </source>
</evidence>
<proteinExistence type="predicted"/>
<comment type="caution">
    <text evidence="1">The sequence shown here is derived from an EMBL/GenBank/DDBJ whole genome shotgun (WGS) entry which is preliminary data.</text>
</comment>
<keyword evidence="2" id="KW-1185">Reference proteome</keyword>
<gene>
    <name evidence="1" type="ORF">H2198_007621</name>
</gene>
<protein>
    <submittedName>
        <fullName evidence="1">Uncharacterized protein</fullName>
    </submittedName>
</protein>
<reference evidence="1" key="1">
    <citation type="submission" date="2022-10" db="EMBL/GenBank/DDBJ databases">
        <title>Culturing micro-colonial fungi from biological soil crusts in the Mojave desert and describing Neophaeococcomyces mojavensis, and introducing the new genera and species Taxawa tesnikishii.</title>
        <authorList>
            <person name="Kurbessoian T."/>
            <person name="Stajich J.E."/>
        </authorList>
    </citation>
    <scope>NUCLEOTIDE SEQUENCE</scope>
    <source>
        <strain evidence="1">JES_112</strain>
    </source>
</reference>
<organism evidence="1 2">
    <name type="scientific">Neophaeococcomyces mojaviensis</name>
    <dbReference type="NCBI Taxonomy" id="3383035"/>
    <lineage>
        <taxon>Eukaryota</taxon>
        <taxon>Fungi</taxon>
        <taxon>Dikarya</taxon>
        <taxon>Ascomycota</taxon>
        <taxon>Pezizomycotina</taxon>
        <taxon>Eurotiomycetes</taxon>
        <taxon>Chaetothyriomycetidae</taxon>
        <taxon>Chaetothyriales</taxon>
        <taxon>Chaetothyriales incertae sedis</taxon>
        <taxon>Neophaeococcomyces</taxon>
    </lineage>
</organism>
<dbReference type="Proteomes" id="UP001172386">
    <property type="component" value="Unassembled WGS sequence"/>
</dbReference>
<sequence length="346" mass="40788">MALTTAGNADTPDDVDPVTMRPFRFKQNYNKDKEGEPYSAVDGSEGRRRERRHHRRHHRSHKRRKLSDEGSESLHRNNNDQLPLDVAFRESLFDAMGDDEGAAFWQGVYGQPIHTYPKTYEDAETGELETMDDEQYAQYVRRKMWEKSVEGIEAAREAKGRELKEERARRKQEEEEQSQDQREYAPKTEAHKNHDFVFDLEIEESLQRGARRKANRRWQETWKAYQDKWQKLQDFSQARNGPHADDSEQVFLRNKIAWPVESGRRKDVGQEEVERFIEQASSSQRPDDPSFMSKANLVKNERVRWHPDKVQQRYGFMQIDEGTMAGVTAVFQILDRLWNDIRNGNA</sequence>